<accession>A0ABR2V6H2</accession>
<dbReference type="Proteomes" id="UP001408356">
    <property type="component" value="Unassembled WGS sequence"/>
</dbReference>
<dbReference type="Gene3D" id="3.40.50.150">
    <property type="entry name" value="Vaccinia Virus protein VP39"/>
    <property type="match status" value="1"/>
</dbReference>
<evidence type="ECO:0000313" key="1">
    <source>
        <dbReference type="EMBL" id="KAK9422507.1"/>
    </source>
</evidence>
<dbReference type="GO" id="GO:0008168">
    <property type="term" value="F:methyltransferase activity"/>
    <property type="evidence" value="ECO:0007669"/>
    <property type="project" value="UniProtKB-KW"/>
</dbReference>
<dbReference type="CDD" id="cd02440">
    <property type="entry name" value="AdoMet_MTases"/>
    <property type="match status" value="1"/>
</dbReference>
<dbReference type="SUPFAM" id="SSF53335">
    <property type="entry name" value="S-adenosyl-L-methionine-dependent methyltransferases"/>
    <property type="match status" value="1"/>
</dbReference>
<proteinExistence type="predicted"/>
<keyword evidence="1" id="KW-0489">Methyltransferase</keyword>
<gene>
    <name evidence="1" type="ORF">SUNI508_00370</name>
</gene>
<dbReference type="GO" id="GO:0032259">
    <property type="term" value="P:methylation"/>
    <property type="evidence" value="ECO:0007669"/>
    <property type="project" value="UniProtKB-KW"/>
</dbReference>
<reference evidence="1 2" key="1">
    <citation type="journal article" date="2024" name="J. Plant Pathol.">
        <title>Sequence and assembly of the genome of Seiridium unicorne, isolate CBS 538.82, causal agent of cypress canker disease.</title>
        <authorList>
            <person name="Scali E."/>
            <person name="Rocca G.D."/>
            <person name="Danti R."/>
            <person name="Garbelotto M."/>
            <person name="Barberini S."/>
            <person name="Baroncelli R."/>
            <person name="Emiliani G."/>
        </authorList>
    </citation>
    <scope>NUCLEOTIDE SEQUENCE [LARGE SCALE GENOMIC DNA]</scope>
    <source>
        <strain evidence="1 2">BM-138-508</strain>
    </source>
</reference>
<dbReference type="EMBL" id="JARVKF010000112">
    <property type="protein sequence ID" value="KAK9422507.1"/>
    <property type="molecule type" value="Genomic_DNA"/>
</dbReference>
<name>A0ABR2V6H2_9PEZI</name>
<dbReference type="InterPro" id="IPR029063">
    <property type="entry name" value="SAM-dependent_MTases_sf"/>
</dbReference>
<comment type="caution">
    <text evidence="1">The sequence shown here is derived from an EMBL/GenBank/DDBJ whole genome shotgun (WGS) entry which is preliminary data.</text>
</comment>
<evidence type="ECO:0000313" key="2">
    <source>
        <dbReference type="Proteomes" id="UP001408356"/>
    </source>
</evidence>
<keyword evidence="2" id="KW-1185">Reference proteome</keyword>
<protein>
    <submittedName>
        <fullName evidence="1">S-adenosyl-L-methionine-dependent methyltransferase</fullName>
    </submittedName>
</protein>
<dbReference type="Pfam" id="PF01209">
    <property type="entry name" value="Ubie_methyltran"/>
    <property type="match status" value="1"/>
</dbReference>
<organism evidence="1 2">
    <name type="scientific">Seiridium unicorne</name>
    <dbReference type="NCBI Taxonomy" id="138068"/>
    <lineage>
        <taxon>Eukaryota</taxon>
        <taxon>Fungi</taxon>
        <taxon>Dikarya</taxon>
        <taxon>Ascomycota</taxon>
        <taxon>Pezizomycotina</taxon>
        <taxon>Sordariomycetes</taxon>
        <taxon>Xylariomycetidae</taxon>
        <taxon>Amphisphaeriales</taxon>
        <taxon>Sporocadaceae</taxon>
        <taxon>Seiridium</taxon>
    </lineage>
</organism>
<sequence length="301" mass="33706">MSSTTDTLQKTYSSFADGLTDEKLDDFLKDSEAIMARPTALLLSQAGIDASTTKPLKLLDNACGTGVVGSQLQRVMNKSVLERSSILCGDVNQSFLDILRRRVHKEDWVSVRVETIDAQDSKLQKDSFTHVTISHGMHVIPNPDMVLEVADTLRILQPGGIFAFSTMNKDNAAWVPDVRSAFATLPFEAALPDPFPMASNGHLEWTDPKGIEEKLLKYGFEDVRVEVIQHTQQIQNAEKFVGMFAMMINWLAQSYWTAEQLEKYLSSVSEHVAEHLRKKHGGNGWELMWTMNLVTCRTSLS</sequence>
<keyword evidence="1" id="KW-0808">Transferase</keyword>